<proteinExistence type="predicted"/>
<evidence type="ECO:0000256" key="1">
    <source>
        <dbReference type="SAM" id="MobiDB-lite"/>
    </source>
</evidence>
<organism evidence="3 4">
    <name type="scientific">Candidatus Woesebacteria bacterium RIFOXYA1_FULL_43_9</name>
    <dbReference type="NCBI Taxonomy" id="1802534"/>
    <lineage>
        <taxon>Bacteria</taxon>
        <taxon>Candidatus Woeseibacteriota</taxon>
    </lineage>
</organism>
<sequence>MPNDNPVQPITSVPTPDPIPTSPFSATSSDVPTPVPTPDLGGGGIPPTVSVDDKPKKYFVSPKGRKFVATLFGLLILVGGLTTGGYLVQQQQLLQQKASTGRPEVCDPIQSDSECIEIGIGGECGTGKTCQVSAGSTVCSCLTGETTTTISCQNIRIYDFNWTLLSAADLKLLKPGDRVYLTVTGEPTTENFDKAHFSINDGAWIEVGRDHIHTGTTTEFFYLYTIPSNNSAFKVKAEVHSVTLNTWI</sequence>
<keyword evidence="2" id="KW-0472">Membrane</keyword>
<gene>
    <name evidence="3" type="ORF">A2188_00930</name>
</gene>
<dbReference type="AlphaFoldDB" id="A0A1F8CR02"/>
<evidence type="ECO:0000313" key="4">
    <source>
        <dbReference type="Proteomes" id="UP000179241"/>
    </source>
</evidence>
<keyword evidence="2" id="KW-0812">Transmembrane</keyword>
<dbReference type="Proteomes" id="UP000179241">
    <property type="component" value="Unassembled WGS sequence"/>
</dbReference>
<feature type="region of interest" description="Disordered" evidence="1">
    <location>
        <begin position="1"/>
        <end position="49"/>
    </location>
</feature>
<reference evidence="3 4" key="1">
    <citation type="journal article" date="2016" name="Nat. Commun.">
        <title>Thousands of microbial genomes shed light on interconnected biogeochemical processes in an aquifer system.</title>
        <authorList>
            <person name="Anantharaman K."/>
            <person name="Brown C.T."/>
            <person name="Hug L.A."/>
            <person name="Sharon I."/>
            <person name="Castelle C.J."/>
            <person name="Probst A.J."/>
            <person name="Thomas B.C."/>
            <person name="Singh A."/>
            <person name="Wilkins M.J."/>
            <person name="Karaoz U."/>
            <person name="Brodie E.L."/>
            <person name="Williams K.H."/>
            <person name="Hubbard S.S."/>
            <person name="Banfield J.F."/>
        </authorList>
    </citation>
    <scope>NUCLEOTIDE SEQUENCE [LARGE SCALE GENOMIC DNA]</scope>
</reference>
<protein>
    <submittedName>
        <fullName evidence="3">Uncharacterized protein</fullName>
    </submittedName>
</protein>
<accession>A0A1F8CR02</accession>
<evidence type="ECO:0000313" key="3">
    <source>
        <dbReference type="EMBL" id="OGM78188.1"/>
    </source>
</evidence>
<dbReference type="EMBL" id="MGHU01000005">
    <property type="protein sequence ID" value="OGM78188.1"/>
    <property type="molecule type" value="Genomic_DNA"/>
</dbReference>
<feature type="transmembrane region" description="Helical" evidence="2">
    <location>
        <begin position="67"/>
        <end position="88"/>
    </location>
</feature>
<evidence type="ECO:0000256" key="2">
    <source>
        <dbReference type="SAM" id="Phobius"/>
    </source>
</evidence>
<feature type="compositionally biased region" description="Polar residues" evidence="1">
    <location>
        <begin position="1"/>
        <end position="14"/>
    </location>
</feature>
<comment type="caution">
    <text evidence="3">The sequence shown here is derived from an EMBL/GenBank/DDBJ whole genome shotgun (WGS) entry which is preliminary data.</text>
</comment>
<name>A0A1F8CR02_9BACT</name>
<keyword evidence="2" id="KW-1133">Transmembrane helix</keyword>